<accession>A0A6I6XF73</accession>
<reference evidence="2 3" key="1">
    <citation type="submission" date="2020-02" db="EMBL/GenBank/DDBJ databases">
        <title>Pseudomonas Putida W5 Complete Genome Assembly.</title>
        <authorList>
            <person name="Yuan Z.-C."/>
            <person name="Shaw G.A."/>
            <person name="Cusano A.D."/>
            <person name="Caddey B.J."/>
            <person name="Weselowski B.J."/>
        </authorList>
    </citation>
    <scope>NUCLEOTIDE SEQUENCE [LARGE SCALE GENOMIC DNA]</scope>
    <source>
        <strain evidence="2 3">W5</strain>
    </source>
</reference>
<organism evidence="2 3">
    <name type="scientific">Pseudomonas putida</name>
    <name type="common">Arthrobacter siderocapsulatus</name>
    <dbReference type="NCBI Taxonomy" id="303"/>
    <lineage>
        <taxon>Bacteria</taxon>
        <taxon>Pseudomonadati</taxon>
        <taxon>Pseudomonadota</taxon>
        <taxon>Gammaproteobacteria</taxon>
        <taxon>Pseudomonadales</taxon>
        <taxon>Pseudomonadaceae</taxon>
        <taxon>Pseudomonas</taxon>
    </lineage>
</organism>
<gene>
    <name evidence="2" type="ORF">C2H86_07770</name>
</gene>
<evidence type="ECO:0000313" key="3">
    <source>
        <dbReference type="Proteomes" id="UP000464480"/>
    </source>
</evidence>
<sequence length="218" mass="24345">MVRTSLLIAISALLCFSAGIIACLAFIGSGKSIWSFLQISDIHDLAETFGGLAAMVTMFVVLAAFSQWKTEFNHSARHKALSDFLNGTWELQIFTSYLRALEATLHHKCSTQGVSDESLDAASDKARVEWQASHTSYVQRWTALEIFLSEKEINTIPLSGPEISKKSSVFPLQLAVKYADARANKNTHEFSFARHEMERKLIDDMNTTRAALKKLLRS</sequence>
<dbReference type="PROSITE" id="PS51257">
    <property type="entry name" value="PROKAR_LIPOPROTEIN"/>
    <property type="match status" value="1"/>
</dbReference>
<keyword evidence="1" id="KW-1133">Transmembrane helix</keyword>
<evidence type="ECO:0000256" key="1">
    <source>
        <dbReference type="SAM" id="Phobius"/>
    </source>
</evidence>
<name>A0A6I6XF73_PSEPU</name>
<dbReference type="Proteomes" id="UP000464480">
    <property type="component" value="Chromosome"/>
</dbReference>
<dbReference type="AlphaFoldDB" id="A0A6I6XF73"/>
<protein>
    <submittedName>
        <fullName evidence="2">Uncharacterized protein</fullName>
    </submittedName>
</protein>
<proteinExistence type="predicted"/>
<keyword evidence="1" id="KW-0472">Membrane</keyword>
<evidence type="ECO:0000313" key="2">
    <source>
        <dbReference type="EMBL" id="QHG64317.2"/>
    </source>
</evidence>
<dbReference type="RefSeq" id="WP_159409708.1">
    <property type="nucleotide sequence ID" value="NZ_CP026115.2"/>
</dbReference>
<feature type="transmembrane region" description="Helical" evidence="1">
    <location>
        <begin position="49"/>
        <end position="68"/>
    </location>
</feature>
<dbReference type="EMBL" id="CP026115">
    <property type="protein sequence ID" value="QHG64317.2"/>
    <property type="molecule type" value="Genomic_DNA"/>
</dbReference>
<keyword evidence="1" id="KW-0812">Transmembrane</keyword>